<dbReference type="InterPro" id="IPR002642">
    <property type="entry name" value="LysoPLipase_cat_dom"/>
</dbReference>
<dbReference type="GO" id="GO:0004622">
    <property type="term" value="F:phosphatidylcholine lysophospholipase activity"/>
    <property type="evidence" value="ECO:0007669"/>
    <property type="project" value="UniProtKB-EC"/>
</dbReference>
<dbReference type="AlphaFoldDB" id="A0A3N4KMK9"/>
<evidence type="ECO:0000256" key="1">
    <source>
        <dbReference type="ARBA" id="ARBA00008780"/>
    </source>
</evidence>
<evidence type="ECO:0000256" key="3">
    <source>
        <dbReference type="ARBA" id="ARBA00022963"/>
    </source>
</evidence>
<dbReference type="GO" id="GO:0004623">
    <property type="term" value="F:phospholipase A2 activity"/>
    <property type="evidence" value="ECO:0007669"/>
    <property type="project" value="TreeGrafter"/>
</dbReference>
<comment type="catalytic activity">
    <reaction evidence="6">
        <text>a 1-acyl-sn-glycero-3-phosphocholine + H2O = sn-glycerol 3-phosphocholine + a fatty acid + H(+)</text>
        <dbReference type="Rhea" id="RHEA:15177"/>
        <dbReference type="ChEBI" id="CHEBI:15377"/>
        <dbReference type="ChEBI" id="CHEBI:15378"/>
        <dbReference type="ChEBI" id="CHEBI:16870"/>
        <dbReference type="ChEBI" id="CHEBI:28868"/>
        <dbReference type="ChEBI" id="CHEBI:58168"/>
        <dbReference type="EC" id="3.1.1.5"/>
    </reaction>
</comment>
<dbReference type="PANTHER" id="PTHR10728">
    <property type="entry name" value="CYTOSOLIC PHOSPHOLIPASE A2"/>
    <property type="match status" value="1"/>
</dbReference>
<feature type="region of interest" description="Disordered" evidence="7">
    <location>
        <begin position="607"/>
        <end position="645"/>
    </location>
</feature>
<evidence type="ECO:0000256" key="8">
    <source>
        <dbReference type="SAM" id="Phobius"/>
    </source>
</evidence>
<evidence type="ECO:0000256" key="4">
    <source>
        <dbReference type="ARBA" id="ARBA00023098"/>
    </source>
</evidence>
<accession>A0A3N4KMK9</accession>
<dbReference type="Gene3D" id="3.40.1090.10">
    <property type="entry name" value="Cytosolic phospholipase A2 catalytic domain"/>
    <property type="match status" value="1"/>
</dbReference>
<dbReference type="STRING" id="1392247.A0A3N4KMK9"/>
<evidence type="ECO:0000313" key="10">
    <source>
        <dbReference type="EMBL" id="RPB11730.1"/>
    </source>
</evidence>
<dbReference type="CDD" id="cd00147">
    <property type="entry name" value="cPLA2_like"/>
    <property type="match status" value="1"/>
</dbReference>
<dbReference type="EC" id="3.1.1.5" evidence="6"/>
<dbReference type="EMBL" id="ML119133">
    <property type="protein sequence ID" value="RPB11730.1"/>
    <property type="molecule type" value="Genomic_DNA"/>
</dbReference>
<proteinExistence type="inferred from homology"/>
<sequence>MNSSTNLKIGLGALVTATVLVTFYQTQSRRRKSPGLQCDSATEFPALVKVTPDLSAQLQAEQESVKPLPAPDPSDQSITAAAAAEQEDASSDYQWLNFSSKLLAAKESIISIEWGKLTDLTHVFPTWAVGLPEWITKLQRELNMEPGSLAGTLWEEAKDPKITPEIEWDARVRQGKDLCVEEQEFLARRRTHTKKALASYLGIPEAEIHEDDVPVIAITGSGGGLRAMVAGTGYYRALTRAGLYDCATYTAGVSGSCWLQALYLTSIGDCNFDKVLQHIRERICVHIAYPPKALELLTAPPANKYLLRGVVERLRTGYSSFGLVDLYGLLLGARLLVPSEETKVNDQDLKLSNQKRYLENGEQPLPIYTAVRHEIPFVGGENEKNESITEEVKEKASKSGEAWFQWFEVTPFEFFCEDLDAGIPTWSMGRRFEGGVNVDREVPEMKLPLLFGIFGSAFCATLSHYYAEIRPFVTSINLFLALDKMVLERNNDLSKVHPIDPAQMPNFVKGLKDSLPDTCPESLYESEGMKLMDAGMSNNLACYPLLRRGRNVDILLAFDSSADIQTANWLGFAEGYAKQRKVQGWPVSIGWPKEEDSDSTILEELEGAQAHSTSEAKEKLEEAQREDEEAEASKSPATKTEEERKKSALGYCTVWVGSKEERSTDEEPPPSKAVEEDWELMDPDAGITVAYFPLIPNEKAPGVEPERSPYLSTWNFEWTPEEVDKTVALAQANFDEGADKLKRAVRAVYERKKRLRLKREAEKSEADHEETQRRHSIHDHFS</sequence>
<organism evidence="10 11">
    <name type="scientific">Morchella conica CCBAS932</name>
    <dbReference type="NCBI Taxonomy" id="1392247"/>
    <lineage>
        <taxon>Eukaryota</taxon>
        <taxon>Fungi</taxon>
        <taxon>Dikarya</taxon>
        <taxon>Ascomycota</taxon>
        <taxon>Pezizomycotina</taxon>
        <taxon>Pezizomycetes</taxon>
        <taxon>Pezizales</taxon>
        <taxon>Morchellaceae</taxon>
        <taxon>Morchella</taxon>
    </lineage>
</organism>
<dbReference type="PROSITE" id="PS51210">
    <property type="entry name" value="PLA2C"/>
    <property type="match status" value="1"/>
</dbReference>
<dbReference type="GO" id="GO:0046475">
    <property type="term" value="P:glycerophospholipid catabolic process"/>
    <property type="evidence" value="ECO:0007669"/>
    <property type="project" value="TreeGrafter"/>
</dbReference>
<feature type="region of interest" description="Disordered" evidence="7">
    <location>
        <begin position="60"/>
        <end position="83"/>
    </location>
</feature>
<feature type="compositionally biased region" description="Basic and acidic residues" evidence="7">
    <location>
        <begin position="758"/>
        <end position="782"/>
    </location>
</feature>
<keyword evidence="2 5" id="KW-0378">Hydrolase</keyword>
<dbReference type="GO" id="GO:0005829">
    <property type="term" value="C:cytosol"/>
    <property type="evidence" value="ECO:0007669"/>
    <property type="project" value="TreeGrafter"/>
</dbReference>
<evidence type="ECO:0000256" key="7">
    <source>
        <dbReference type="SAM" id="MobiDB-lite"/>
    </source>
</evidence>
<dbReference type="OrthoDB" id="6121437at2759"/>
<evidence type="ECO:0000256" key="6">
    <source>
        <dbReference type="RuleBase" id="RU362103"/>
    </source>
</evidence>
<evidence type="ECO:0000256" key="5">
    <source>
        <dbReference type="PROSITE-ProRule" id="PRU00555"/>
    </source>
</evidence>
<keyword evidence="8" id="KW-1133">Transmembrane helix</keyword>
<gene>
    <name evidence="10" type="ORF">P167DRAFT_488756</name>
</gene>
<protein>
    <recommendedName>
        <fullName evidence="6">Lysophospholipase</fullName>
        <ecNumber evidence="6">3.1.1.5</ecNumber>
    </recommendedName>
</protein>
<feature type="region of interest" description="Disordered" evidence="7">
    <location>
        <begin position="756"/>
        <end position="782"/>
    </location>
</feature>
<keyword evidence="8" id="KW-0812">Transmembrane</keyword>
<keyword evidence="8" id="KW-0472">Membrane</keyword>
<feature type="compositionally biased region" description="Basic and acidic residues" evidence="7">
    <location>
        <begin position="614"/>
        <end position="623"/>
    </location>
</feature>
<dbReference type="Pfam" id="PF01735">
    <property type="entry name" value="PLA2_B"/>
    <property type="match status" value="1"/>
</dbReference>
<evidence type="ECO:0000313" key="11">
    <source>
        <dbReference type="Proteomes" id="UP000277580"/>
    </source>
</evidence>
<reference evidence="10 11" key="1">
    <citation type="journal article" date="2018" name="Nat. Ecol. Evol.">
        <title>Pezizomycetes genomes reveal the molecular basis of ectomycorrhizal truffle lifestyle.</title>
        <authorList>
            <person name="Murat C."/>
            <person name="Payen T."/>
            <person name="Noel B."/>
            <person name="Kuo A."/>
            <person name="Morin E."/>
            <person name="Chen J."/>
            <person name="Kohler A."/>
            <person name="Krizsan K."/>
            <person name="Balestrini R."/>
            <person name="Da Silva C."/>
            <person name="Montanini B."/>
            <person name="Hainaut M."/>
            <person name="Levati E."/>
            <person name="Barry K.W."/>
            <person name="Belfiori B."/>
            <person name="Cichocki N."/>
            <person name="Clum A."/>
            <person name="Dockter R.B."/>
            <person name="Fauchery L."/>
            <person name="Guy J."/>
            <person name="Iotti M."/>
            <person name="Le Tacon F."/>
            <person name="Lindquist E.A."/>
            <person name="Lipzen A."/>
            <person name="Malagnac F."/>
            <person name="Mello A."/>
            <person name="Molinier V."/>
            <person name="Miyauchi S."/>
            <person name="Poulain J."/>
            <person name="Riccioni C."/>
            <person name="Rubini A."/>
            <person name="Sitrit Y."/>
            <person name="Splivallo R."/>
            <person name="Traeger S."/>
            <person name="Wang M."/>
            <person name="Zifcakova L."/>
            <person name="Wipf D."/>
            <person name="Zambonelli A."/>
            <person name="Paolocci F."/>
            <person name="Nowrousian M."/>
            <person name="Ottonello S."/>
            <person name="Baldrian P."/>
            <person name="Spatafora J.W."/>
            <person name="Henrissat B."/>
            <person name="Nagy L.G."/>
            <person name="Aury J.M."/>
            <person name="Wincker P."/>
            <person name="Grigoriev I.V."/>
            <person name="Bonfante P."/>
            <person name="Martin F.M."/>
        </authorList>
    </citation>
    <scope>NUCLEOTIDE SEQUENCE [LARGE SCALE GENOMIC DNA]</scope>
    <source>
        <strain evidence="10 11">CCBAS932</strain>
    </source>
</reference>
<dbReference type="PANTHER" id="PTHR10728:SF40">
    <property type="entry name" value="PATATIN FAMILY PROTEIN"/>
    <property type="match status" value="1"/>
</dbReference>
<keyword evidence="11" id="KW-1185">Reference proteome</keyword>
<comment type="similarity">
    <text evidence="1 6">Belongs to the lysophospholipase family.</text>
</comment>
<dbReference type="InterPro" id="IPR016035">
    <property type="entry name" value="Acyl_Trfase/lysoPLipase"/>
</dbReference>
<keyword evidence="3 5" id="KW-0442">Lipid degradation</keyword>
<name>A0A3N4KMK9_9PEZI</name>
<dbReference type="Proteomes" id="UP000277580">
    <property type="component" value="Unassembled WGS sequence"/>
</dbReference>
<feature type="transmembrane region" description="Helical" evidence="8">
    <location>
        <begin position="6"/>
        <end position="24"/>
    </location>
</feature>
<dbReference type="SUPFAM" id="SSF52151">
    <property type="entry name" value="FabD/lysophospholipase-like"/>
    <property type="match status" value="1"/>
</dbReference>
<evidence type="ECO:0000259" key="9">
    <source>
        <dbReference type="PROSITE" id="PS51210"/>
    </source>
</evidence>
<feature type="domain" description="PLA2c" evidence="9">
    <location>
        <begin position="164"/>
        <end position="782"/>
    </location>
</feature>
<dbReference type="SMART" id="SM00022">
    <property type="entry name" value="PLAc"/>
    <property type="match status" value="1"/>
</dbReference>
<dbReference type="InParanoid" id="A0A3N4KMK9"/>
<keyword evidence="4 5" id="KW-0443">Lipid metabolism</keyword>
<evidence type="ECO:0000256" key="2">
    <source>
        <dbReference type="ARBA" id="ARBA00022801"/>
    </source>
</evidence>